<dbReference type="SMART" id="SM01005">
    <property type="entry name" value="Ala_racemase_C"/>
    <property type="match status" value="1"/>
</dbReference>
<dbReference type="AlphaFoldDB" id="A0A074LHE9"/>
<evidence type="ECO:0000313" key="7">
    <source>
        <dbReference type="EMBL" id="KEO73207.1"/>
    </source>
</evidence>
<dbReference type="NCBIfam" id="TIGR00492">
    <property type="entry name" value="alr"/>
    <property type="match status" value="1"/>
</dbReference>
<organism evidence="7 8">
    <name type="scientific">Anditalea andensis</name>
    <dbReference type="NCBI Taxonomy" id="1048983"/>
    <lineage>
        <taxon>Bacteria</taxon>
        <taxon>Pseudomonadati</taxon>
        <taxon>Bacteroidota</taxon>
        <taxon>Cytophagia</taxon>
        <taxon>Cytophagales</taxon>
        <taxon>Cytophagaceae</taxon>
        <taxon>Anditalea</taxon>
    </lineage>
</organism>
<dbReference type="GO" id="GO:0030170">
    <property type="term" value="F:pyridoxal phosphate binding"/>
    <property type="evidence" value="ECO:0007669"/>
    <property type="project" value="TreeGrafter"/>
</dbReference>
<dbReference type="CDD" id="cd00430">
    <property type="entry name" value="PLPDE_III_AR"/>
    <property type="match status" value="1"/>
</dbReference>
<dbReference type="EMBL" id="JMIH01000022">
    <property type="protein sequence ID" value="KEO73207.1"/>
    <property type="molecule type" value="Genomic_DNA"/>
</dbReference>
<sequence>MQGTSYIEISRSAYRKNLKFMRSQVGEKPILSAVIKGNAYGHGIENMVKIAEEAGIRHFSTYSADEAYRAYKACKKESQIMIMGMATDEQLDWVIENGIDIFMFESDRLEKAIDIAKNKGKKARIHIEVETGFNRTGFDWDHREALSAILRANLDYLSLEGLCTHYAGAESIGNYVRVHRQIEKYHQFKNYFSEQGLPFSIYHTACSAAALSYPETIMDMVRIGIALYGFWPSQETYLGKYKDLKAYPGNNPLQRLLSWKSQVMSIKHVKRGEFIGYGTSFMAPRDMTIALVPVGYCHGFSRKLSNLGKVLVQGKILTVVGTVTMNSIAVDATDLKHIERGEPVVIIGKQKKQELTVASFGESSNQVNYELLTRLPLDIERRIVP</sequence>
<dbReference type="GO" id="GO:0005829">
    <property type="term" value="C:cytosol"/>
    <property type="evidence" value="ECO:0007669"/>
    <property type="project" value="TreeGrafter"/>
</dbReference>
<gene>
    <name evidence="7" type="ORF">EL17_12690</name>
</gene>
<dbReference type="STRING" id="1048983.EL17_12690"/>
<dbReference type="Pfam" id="PF00842">
    <property type="entry name" value="Ala_racemase_C"/>
    <property type="match status" value="1"/>
</dbReference>
<accession>A0A074LHE9</accession>
<dbReference type="Proteomes" id="UP000027821">
    <property type="component" value="Unassembled WGS sequence"/>
</dbReference>
<evidence type="ECO:0000259" key="6">
    <source>
        <dbReference type="SMART" id="SM01005"/>
    </source>
</evidence>
<reference evidence="7 8" key="1">
    <citation type="submission" date="2014-04" db="EMBL/GenBank/DDBJ databases">
        <title>Characterization and application of a salt tolerant electro-active bacterium.</title>
        <authorList>
            <person name="Yang L."/>
            <person name="Wei S."/>
            <person name="Tay Q.X.M."/>
        </authorList>
    </citation>
    <scope>NUCLEOTIDE SEQUENCE [LARGE SCALE GENOMIC DNA]</scope>
    <source>
        <strain evidence="7 8">LY1</strain>
    </source>
</reference>
<comment type="cofactor">
    <cofactor evidence="1 4">
        <name>pyridoxal 5'-phosphate</name>
        <dbReference type="ChEBI" id="CHEBI:597326"/>
    </cofactor>
</comment>
<dbReference type="eggNOG" id="COG0787">
    <property type="taxonomic scope" value="Bacteria"/>
</dbReference>
<dbReference type="RefSeq" id="WP_035074932.1">
    <property type="nucleotide sequence ID" value="NZ_JMIH01000022.1"/>
</dbReference>
<dbReference type="Gene3D" id="2.40.37.10">
    <property type="entry name" value="Lyase, Ornithine Decarboxylase, Chain A, domain 1"/>
    <property type="match status" value="1"/>
</dbReference>
<evidence type="ECO:0000256" key="4">
    <source>
        <dbReference type="PIRSR" id="PIRSR600821-50"/>
    </source>
</evidence>
<keyword evidence="2 4" id="KW-0663">Pyridoxal phosphate</keyword>
<dbReference type="PROSITE" id="PS00395">
    <property type="entry name" value="ALANINE_RACEMASE"/>
    <property type="match status" value="1"/>
</dbReference>
<dbReference type="SUPFAM" id="SSF50621">
    <property type="entry name" value="Alanine racemase C-terminal domain-like"/>
    <property type="match status" value="1"/>
</dbReference>
<dbReference type="InterPro" id="IPR029066">
    <property type="entry name" value="PLP-binding_barrel"/>
</dbReference>
<evidence type="ECO:0000256" key="2">
    <source>
        <dbReference type="ARBA" id="ARBA00022898"/>
    </source>
</evidence>
<protein>
    <submittedName>
        <fullName evidence="7">Alanine racemase</fullName>
    </submittedName>
</protein>
<evidence type="ECO:0000313" key="8">
    <source>
        <dbReference type="Proteomes" id="UP000027821"/>
    </source>
</evidence>
<feature type="binding site" evidence="5">
    <location>
        <position position="135"/>
    </location>
    <ligand>
        <name>substrate</name>
    </ligand>
</feature>
<dbReference type="PANTHER" id="PTHR30511:SF0">
    <property type="entry name" value="ALANINE RACEMASE, CATABOLIC-RELATED"/>
    <property type="match status" value="1"/>
</dbReference>
<dbReference type="PRINTS" id="PR00992">
    <property type="entry name" value="ALARACEMASE"/>
</dbReference>
<dbReference type="Pfam" id="PF01168">
    <property type="entry name" value="Ala_racemase_N"/>
    <property type="match status" value="1"/>
</dbReference>
<evidence type="ECO:0000256" key="5">
    <source>
        <dbReference type="PIRSR" id="PIRSR600821-52"/>
    </source>
</evidence>
<dbReference type="Gene3D" id="3.20.20.10">
    <property type="entry name" value="Alanine racemase"/>
    <property type="match status" value="1"/>
</dbReference>
<evidence type="ECO:0000256" key="1">
    <source>
        <dbReference type="ARBA" id="ARBA00001933"/>
    </source>
</evidence>
<evidence type="ECO:0000256" key="3">
    <source>
        <dbReference type="ARBA" id="ARBA00023235"/>
    </source>
</evidence>
<dbReference type="InterPro" id="IPR011079">
    <property type="entry name" value="Ala_racemase_C"/>
</dbReference>
<comment type="caution">
    <text evidence="7">The sequence shown here is derived from an EMBL/GenBank/DDBJ whole genome shotgun (WGS) entry which is preliminary data.</text>
</comment>
<feature type="modified residue" description="N6-(pyridoxal phosphate)lysine" evidence="4">
    <location>
        <position position="36"/>
    </location>
</feature>
<dbReference type="GO" id="GO:0008784">
    <property type="term" value="F:alanine racemase activity"/>
    <property type="evidence" value="ECO:0007669"/>
    <property type="project" value="InterPro"/>
</dbReference>
<keyword evidence="8" id="KW-1185">Reference proteome</keyword>
<feature type="domain" description="Alanine racemase C-terminal" evidence="6">
    <location>
        <begin position="256"/>
        <end position="384"/>
    </location>
</feature>
<dbReference type="InterPro" id="IPR009006">
    <property type="entry name" value="Ala_racemase/Decarboxylase_C"/>
</dbReference>
<dbReference type="InterPro" id="IPR000821">
    <property type="entry name" value="Ala_racemase"/>
</dbReference>
<dbReference type="SUPFAM" id="SSF51419">
    <property type="entry name" value="PLP-binding barrel"/>
    <property type="match status" value="1"/>
</dbReference>
<feature type="binding site" evidence="5">
    <location>
        <position position="325"/>
    </location>
    <ligand>
        <name>substrate</name>
    </ligand>
</feature>
<keyword evidence="3" id="KW-0413">Isomerase</keyword>
<name>A0A074LHE9_9BACT</name>
<dbReference type="PANTHER" id="PTHR30511">
    <property type="entry name" value="ALANINE RACEMASE"/>
    <property type="match status" value="1"/>
</dbReference>
<dbReference type="OrthoDB" id="9801978at2"/>
<dbReference type="GO" id="GO:0030632">
    <property type="term" value="P:D-alanine biosynthetic process"/>
    <property type="evidence" value="ECO:0007669"/>
    <property type="project" value="TreeGrafter"/>
</dbReference>
<dbReference type="InterPro" id="IPR020622">
    <property type="entry name" value="Ala_racemase_pyridoxalP-BS"/>
</dbReference>
<dbReference type="InterPro" id="IPR001608">
    <property type="entry name" value="Ala_racemase_N"/>
</dbReference>
<proteinExistence type="predicted"/>